<evidence type="ECO:0000256" key="3">
    <source>
        <dbReference type="ARBA" id="ARBA00023143"/>
    </source>
</evidence>
<keyword evidence="3" id="KW-0975">Bacterial flagellum</keyword>
<evidence type="ECO:0000256" key="1">
    <source>
        <dbReference type="ARBA" id="ARBA00022636"/>
    </source>
</evidence>
<dbReference type="InterPro" id="IPR012349">
    <property type="entry name" value="Split_barrel_FMN-bd"/>
</dbReference>
<keyword evidence="1" id="KW-0973">c-di-GMP</keyword>
<evidence type="ECO:0000256" key="2">
    <source>
        <dbReference type="ARBA" id="ARBA00022741"/>
    </source>
</evidence>
<protein>
    <submittedName>
        <fullName evidence="6">Flagellar brake protein</fullName>
    </submittedName>
</protein>
<keyword evidence="7" id="KW-1185">Reference proteome</keyword>
<dbReference type="InterPro" id="IPR009926">
    <property type="entry name" value="T3SS_YcgR_PilZN"/>
</dbReference>
<dbReference type="Gene3D" id="2.40.10.220">
    <property type="entry name" value="predicted glycosyltransferase like domains"/>
    <property type="match status" value="1"/>
</dbReference>
<sequence length="251" mass="28744">MSKFLDDDNAPQGPVILREPLEILASLKLLQQGLDSLTITFDGQTQHYQSLLVDLDRERGLLALDELVPADGEARLLGGESFHVQGYHEGIRMAWRTERAQIRRGEHQGHRCYWIELPEEMDYHQRRDAYRAPLKPSQIPTINLAGSLLSPSLVGKLLDISATGCKLRFPGNVLSVLERGEVYERLSIALPEATLVLAAELRHLHYEERHEASFAGMRFHEISGLEQRQIERFVFQVQRESRRLEREGPFE</sequence>
<name>A0ABR8TKR0_9PSED</name>
<dbReference type="EMBL" id="JACSQG010000001">
    <property type="protein sequence ID" value="MBD7976351.1"/>
    <property type="molecule type" value="Genomic_DNA"/>
</dbReference>
<evidence type="ECO:0000259" key="4">
    <source>
        <dbReference type="Pfam" id="PF07238"/>
    </source>
</evidence>
<organism evidence="6 7">
    <name type="scientific">Serpens gallinarum</name>
    <dbReference type="NCBI Taxonomy" id="2763075"/>
    <lineage>
        <taxon>Bacteria</taxon>
        <taxon>Pseudomonadati</taxon>
        <taxon>Pseudomonadota</taxon>
        <taxon>Gammaproteobacteria</taxon>
        <taxon>Pseudomonadales</taxon>
        <taxon>Pseudomonadaceae</taxon>
        <taxon>Pseudomonas</taxon>
    </lineage>
</organism>
<dbReference type="Pfam" id="PF07317">
    <property type="entry name" value="PilZN"/>
    <property type="match status" value="1"/>
</dbReference>
<proteinExistence type="predicted"/>
<reference evidence="6 7" key="1">
    <citation type="submission" date="2020-08" db="EMBL/GenBank/DDBJ databases">
        <title>A Genomic Blueprint of the Chicken Gut Microbiome.</title>
        <authorList>
            <person name="Gilroy R."/>
            <person name="Ravi A."/>
            <person name="Getino M."/>
            <person name="Pursley I."/>
            <person name="Horton D.L."/>
            <person name="Alikhan N.-F."/>
            <person name="Baker D."/>
            <person name="Gharbi K."/>
            <person name="Hall N."/>
            <person name="Watson M."/>
            <person name="Adriaenssens E.M."/>
            <person name="Foster-Nyarko E."/>
            <person name="Jarju S."/>
            <person name="Secka A."/>
            <person name="Antonio M."/>
            <person name="Oren A."/>
            <person name="Chaudhuri R."/>
            <person name="La Ragione R.M."/>
            <person name="Hildebrand F."/>
            <person name="Pallen M.J."/>
        </authorList>
    </citation>
    <scope>NUCLEOTIDE SEQUENCE [LARGE SCALE GENOMIC DNA]</scope>
    <source>
        <strain evidence="6 7">Sa2CUA2</strain>
    </source>
</reference>
<dbReference type="Pfam" id="PF07238">
    <property type="entry name" value="PilZ"/>
    <property type="match status" value="1"/>
</dbReference>
<gene>
    <name evidence="6" type="ORF">H9642_04025</name>
</gene>
<keyword evidence="2" id="KW-0547">Nucleotide-binding</keyword>
<evidence type="ECO:0000313" key="7">
    <source>
        <dbReference type="Proteomes" id="UP000611945"/>
    </source>
</evidence>
<feature type="domain" description="PilZ" evidence="4">
    <location>
        <begin position="125"/>
        <end position="236"/>
    </location>
</feature>
<comment type="caution">
    <text evidence="6">The sequence shown here is derived from an EMBL/GenBank/DDBJ whole genome shotgun (WGS) entry which is preliminary data.</text>
</comment>
<evidence type="ECO:0000259" key="5">
    <source>
        <dbReference type="Pfam" id="PF07317"/>
    </source>
</evidence>
<dbReference type="RefSeq" id="WP_251835106.1">
    <property type="nucleotide sequence ID" value="NZ_JACSQG010000001.1"/>
</dbReference>
<dbReference type="Proteomes" id="UP000611945">
    <property type="component" value="Unassembled WGS sequence"/>
</dbReference>
<dbReference type="InterPro" id="IPR009875">
    <property type="entry name" value="PilZ_domain"/>
</dbReference>
<evidence type="ECO:0000313" key="6">
    <source>
        <dbReference type="EMBL" id="MBD7976351.1"/>
    </source>
</evidence>
<feature type="domain" description="Type III secretion system flagellar brake protein YcgR PilZN" evidence="5">
    <location>
        <begin position="17"/>
        <end position="121"/>
    </location>
</feature>
<accession>A0ABR8TKR0</accession>
<keyword evidence="6" id="KW-0969">Cilium</keyword>
<keyword evidence="6" id="KW-0282">Flagellum</keyword>
<dbReference type="Gene3D" id="2.30.110.10">
    <property type="entry name" value="Electron Transport, Fmn-binding Protein, Chain A"/>
    <property type="match status" value="1"/>
</dbReference>
<keyword evidence="6" id="KW-0966">Cell projection</keyword>